<dbReference type="InterPro" id="IPR013783">
    <property type="entry name" value="Ig-like_fold"/>
</dbReference>
<protein>
    <recommendedName>
        <fullName evidence="5">Immunoglobulin I-set domain-containing protein</fullName>
    </recommendedName>
</protein>
<organism evidence="6 7">
    <name type="scientific">Sanguibacteroides justesenii</name>
    <dbReference type="NCBI Taxonomy" id="1547597"/>
    <lineage>
        <taxon>Bacteria</taxon>
        <taxon>Pseudomonadati</taxon>
        <taxon>Bacteroidota</taxon>
        <taxon>Bacteroidia</taxon>
        <taxon>Bacteroidales</taxon>
        <taxon>Porphyromonadaceae</taxon>
        <taxon>Sanguibacteroides</taxon>
    </lineage>
</organism>
<dbReference type="SUPFAM" id="SSF48726">
    <property type="entry name" value="Immunoglobulin"/>
    <property type="match status" value="1"/>
</dbReference>
<feature type="chain" id="PRO_5002169319" description="Immunoglobulin I-set domain-containing protein" evidence="4">
    <location>
        <begin position="24"/>
        <end position="142"/>
    </location>
</feature>
<dbReference type="Gene3D" id="2.60.40.10">
    <property type="entry name" value="Immunoglobulins"/>
    <property type="match status" value="1"/>
</dbReference>
<dbReference type="Proteomes" id="UP000031980">
    <property type="component" value="Unassembled WGS sequence"/>
</dbReference>
<feature type="domain" description="Immunoglobulin I-set" evidence="5">
    <location>
        <begin position="60"/>
        <end position="133"/>
    </location>
</feature>
<dbReference type="GO" id="GO:0008234">
    <property type="term" value="F:cysteine-type peptidase activity"/>
    <property type="evidence" value="ECO:0007669"/>
    <property type="project" value="UniProtKB-KW"/>
</dbReference>
<keyword evidence="2" id="KW-0645">Protease</keyword>
<feature type="signal peptide" evidence="4">
    <location>
        <begin position="1"/>
        <end position="23"/>
    </location>
</feature>
<dbReference type="Pfam" id="PF07679">
    <property type="entry name" value="I-set"/>
    <property type="match status" value="1"/>
</dbReference>
<dbReference type="InterPro" id="IPR036179">
    <property type="entry name" value="Ig-like_dom_sf"/>
</dbReference>
<keyword evidence="3" id="KW-0378">Hydrolase</keyword>
<name>A0A0C3R5J9_9PORP</name>
<evidence type="ECO:0000256" key="3">
    <source>
        <dbReference type="ARBA" id="ARBA00022807"/>
    </source>
</evidence>
<gene>
    <name evidence="6" type="ORF">BA92_08105</name>
</gene>
<dbReference type="InterPro" id="IPR013098">
    <property type="entry name" value="Ig_I-set"/>
</dbReference>
<dbReference type="GO" id="GO:0006508">
    <property type="term" value="P:proteolysis"/>
    <property type="evidence" value="ECO:0007669"/>
    <property type="project" value="UniProtKB-KW"/>
</dbReference>
<dbReference type="EMBL" id="JPIU01000038">
    <property type="protein sequence ID" value="KIO44970.1"/>
    <property type="molecule type" value="Genomic_DNA"/>
</dbReference>
<comment type="similarity">
    <text evidence="1">Belongs to the peptidase C25 family.</text>
</comment>
<reference evidence="6 7" key="1">
    <citation type="submission" date="2014-07" db="EMBL/GenBank/DDBJ databases">
        <title>Porphyromonadaceae bacterium OUH 308042 = ATCC BAA-2681 = DSM 28342 draft genome.</title>
        <authorList>
            <person name="Sydenham T.V."/>
            <person name="Hasman H."/>
            <person name="Justensen U.S."/>
        </authorList>
    </citation>
    <scope>NUCLEOTIDE SEQUENCE [LARGE SCALE GENOMIC DNA]</scope>
    <source>
        <strain evidence="6 7">OUH 308042</strain>
    </source>
</reference>
<keyword evidence="7" id="KW-1185">Reference proteome</keyword>
<dbReference type="AlphaFoldDB" id="A0A0C3R5J9"/>
<keyword evidence="3" id="KW-0788">Thiol protease</keyword>
<evidence type="ECO:0000313" key="7">
    <source>
        <dbReference type="Proteomes" id="UP000031980"/>
    </source>
</evidence>
<accession>A0A0C3R5J9</accession>
<sequence length="142" mass="15705">MKKKLLFVLVSLVILTGFKSREAGLTDNFNIKKVLSSEENGLPEITKVAPNEEGLVFGIEGQIITFYIEYTANPGATYKVYKGEQLLKSSEIAKNKNKVTVTIENVTRASEGSYIIEVVNTIGVVEQMFYVTVIVIAPELEV</sequence>
<evidence type="ECO:0000259" key="5">
    <source>
        <dbReference type="Pfam" id="PF07679"/>
    </source>
</evidence>
<evidence type="ECO:0000313" key="6">
    <source>
        <dbReference type="EMBL" id="KIO44970.1"/>
    </source>
</evidence>
<keyword evidence="4" id="KW-0732">Signal</keyword>
<evidence type="ECO:0000256" key="2">
    <source>
        <dbReference type="ARBA" id="ARBA00022670"/>
    </source>
</evidence>
<comment type="caution">
    <text evidence="6">The sequence shown here is derived from an EMBL/GenBank/DDBJ whole genome shotgun (WGS) entry which is preliminary data.</text>
</comment>
<dbReference type="RefSeq" id="WP_041505133.1">
    <property type="nucleotide sequence ID" value="NZ_JPIU01000038.1"/>
</dbReference>
<evidence type="ECO:0000256" key="1">
    <source>
        <dbReference type="ARBA" id="ARBA00006067"/>
    </source>
</evidence>
<proteinExistence type="inferred from homology"/>
<evidence type="ECO:0000256" key="4">
    <source>
        <dbReference type="SAM" id="SignalP"/>
    </source>
</evidence>